<dbReference type="KEGG" id="dog:HP555_01075"/>
<evidence type="ECO:0000313" key="4">
    <source>
        <dbReference type="Proteomes" id="UP000596092"/>
    </source>
</evidence>
<proteinExistence type="predicted"/>
<dbReference type="RefSeq" id="WP_199263379.1">
    <property type="nucleotide sequence ID" value="NZ_CP054140.1"/>
</dbReference>
<evidence type="ECO:0000259" key="2">
    <source>
        <dbReference type="Pfam" id="PF13248"/>
    </source>
</evidence>
<accession>A0A7T5VB01</accession>
<feature type="transmembrane region" description="Helical" evidence="1">
    <location>
        <begin position="28"/>
        <end position="46"/>
    </location>
</feature>
<dbReference type="AlphaFoldDB" id="A0A7T5VB01"/>
<dbReference type="InterPro" id="IPR059113">
    <property type="entry name" value="Znf_ribbon"/>
</dbReference>
<sequence>MEVLIIAVLIGLIPATIAKGKGKFLGLWWLYGAALFIVALPHALIMKADNAAIEQQQIAEGMKKCPHCAELIKPDAKVCRYCGRDVAIEG</sequence>
<keyword evidence="1" id="KW-0812">Transmembrane</keyword>
<protein>
    <submittedName>
        <fullName evidence="3">Zinc ribbon domain-containing protein</fullName>
    </submittedName>
</protein>
<name>A0A7T5VB01_9BACT</name>
<keyword evidence="1" id="KW-1133">Transmembrane helix</keyword>
<feature type="domain" description="Putative zinc-ribbon" evidence="2">
    <location>
        <begin position="62"/>
        <end position="84"/>
    </location>
</feature>
<keyword evidence="1" id="KW-0472">Membrane</keyword>
<organism evidence="3 4">
    <name type="scientific">Desulfobulbus oligotrophicus</name>
    <dbReference type="NCBI Taxonomy" id="1909699"/>
    <lineage>
        <taxon>Bacteria</taxon>
        <taxon>Pseudomonadati</taxon>
        <taxon>Thermodesulfobacteriota</taxon>
        <taxon>Desulfobulbia</taxon>
        <taxon>Desulfobulbales</taxon>
        <taxon>Desulfobulbaceae</taxon>
        <taxon>Desulfobulbus</taxon>
    </lineage>
</organism>
<keyword evidence="4" id="KW-1185">Reference proteome</keyword>
<evidence type="ECO:0000313" key="3">
    <source>
        <dbReference type="EMBL" id="QQG64546.1"/>
    </source>
</evidence>
<dbReference type="Pfam" id="PF13248">
    <property type="entry name" value="Zn_ribbon_3"/>
    <property type="match status" value="1"/>
</dbReference>
<evidence type="ECO:0000256" key="1">
    <source>
        <dbReference type="SAM" id="Phobius"/>
    </source>
</evidence>
<gene>
    <name evidence="3" type="ORF">HP555_01075</name>
</gene>
<reference evidence="3 4" key="1">
    <citation type="submission" date="2020-05" db="EMBL/GenBank/DDBJ databases">
        <title>Complete genome of Desulfobulbus oligotrophicus.</title>
        <authorList>
            <person name="Podar M."/>
        </authorList>
    </citation>
    <scope>NUCLEOTIDE SEQUENCE [LARGE SCALE GENOMIC DNA]</scope>
    <source>
        <strain evidence="3 4">Prop6</strain>
    </source>
</reference>
<dbReference type="EMBL" id="CP054140">
    <property type="protein sequence ID" value="QQG64546.1"/>
    <property type="molecule type" value="Genomic_DNA"/>
</dbReference>
<dbReference type="Proteomes" id="UP000596092">
    <property type="component" value="Chromosome"/>
</dbReference>